<dbReference type="SMART" id="SM00342">
    <property type="entry name" value="HTH_ARAC"/>
    <property type="match status" value="1"/>
</dbReference>
<dbReference type="Pfam" id="PF12833">
    <property type="entry name" value="HTH_18"/>
    <property type="match status" value="1"/>
</dbReference>
<proteinExistence type="predicted"/>
<keyword evidence="2" id="KW-0238">DNA-binding</keyword>
<evidence type="ECO:0000259" key="1">
    <source>
        <dbReference type="PROSITE" id="PS01124"/>
    </source>
</evidence>
<sequence>MDVTMLIVPMRSTTTTDGVLVTARSVEGELRSRIDALGIVHPRSTGAFEMSRLPGTARILIIPESARVSARIRNRFYDRLTDVVVVGPSSRPVTLQIEGAPLVEIPLSPLDWARLTTVAATAVSDRIVGASDLGIKCLDGVADREANDIARFAITRLADAVVARGTASLDTTTTTLIAQLTALIDEGLVYDAATAAEQVLTTPHNLRRIALRWFGFPPKTLLMRRRFIAALGRFQETGMNFTAITQFGYFDASHFLRDANRFLGTTPRRYLRRMDGSSGGKAASIRTV</sequence>
<dbReference type="GO" id="GO:0043565">
    <property type="term" value="F:sequence-specific DNA binding"/>
    <property type="evidence" value="ECO:0007669"/>
    <property type="project" value="InterPro"/>
</dbReference>
<comment type="caution">
    <text evidence="2">The sequence shown here is derived from an EMBL/GenBank/DDBJ whole genome shotgun (WGS) entry which is preliminary data.</text>
</comment>
<name>A0A2T5GMK5_9SPHN</name>
<dbReference type="Proteomes" id="UP000244189">
    <property type="component" value="Unassembled WGS sequence"/>
</dbReference>
<dbReference type="InterPro" id="IPR018060">
    <property type="entry name" value="HTH_AraC"/>
</dbReference>
<organism evidence="2 3">
    <name type="scientific">Sphingomonas aurantiaca</name>
    <dbReference type="NCBI Taxonomy" id="185949"/>
    <lineage>
        <taxon>Bacteria</taxon>
        <taxon>Pseudomonadati</taxon>
        <taxon>Pseudomonadota</taxon>
        <taxon>Alphaproteobacteria</taxon>
        <taxon>Sphingomonadales</taxon>
        <taxon>Sphingomonadaceae</taxon>
        <taxon>Sphingomonas</taxon>
    </lineage>
</organism>
<dbReference type="Gene3D" id="1.10.10.60">
    <property type="entry name" value="Homeodomain-like"/>
    <property type="match status" value="1"/>
</dbReference>
<dbReference type="GO" id="GO:0003700">
    <property type="term" value="F:DNA-binding transcription factor activity"/>
    <property type="evidence" value="ECO:0007669"/>
    <property type="project" value="InterPro"/>
</dbReference>
<reference evidence="2 3" key="1">
    <citation type="submission" date="2018-04" db="EMBL/GenBank/DDBJ databases">
        <title>Genomic Encyclopedia of Type Strains, Phase III (KMG-III): the genomes of soil and plant-associated and newly described type strains.</title>
        <authorList>
            <person name="Whitman W."/>
        </authorList>
    </citation>
    <scope>NUCLEOTIDE SEQUENCE [LARGE SCALE GENOMIC DNA]</scope>
    <source>
        <strain evidence="2 3">MA101b</strain>
    </source>
</reference>
<dbReference type="AlphaFoldDB" id="A0A2T5GMK5"/>
<gene>
    <name evidence="2" type="ORF">C8J26_2220</name>
</gene>
<evidence type="ECO:0000313" key="2">
    <source>
        <dbReference type="EMBL" id="PTQ60508.1"/>
    </source>
</evidence>
<evidence type="ECO:0000313" key="3">
    <source>
        <dbReference type="Proteomes" id="UP000244189"/>
    </source>
</evidence>
<keyword evidence="3" id="KW-1185">Reference proteome</keyword>
<feature type="domain" description="HTH araC/xylS-type" evidence="1">
    <location>
        <begin position="174"/>
        <end position="273"/>
    </location>
</feature>
<dbReference type="PROSITE" id="PS01124">
    <property type="entry name" value="HTH_ARAC_FAMILY_2"/>
    <property type="match status" value="1"/>
</dbReference>
<accession>A0A2T5GMK5</accession>
<protein>
    <submittedName>
        <fullName evidence="2">AraC-like DNA-binding protein</fullName>
    </submittedName>
</protein>
<dbReference type="EMBL" id="QAOG01000003">
    <property type="protein sequence ID" value="PTQ60508.1"/>
    <property type="molecule type" value="Genomic_DNA"/>
</dbReference>